<keyword evidence="3 5" id="KW-1133">Transmembrane helix</keyword>
<dbReference type="Pfam" id="PF04357">
    <property type="entry name" value="TamB"/>
    <property type="match status" value="1"/>
</dbReference>
<sequence length="1084" mass="124372">MKKFIITLIIFSTIITIILILINNINWGKIGLSVLQRVTGYRITYEKIQGSIFKGYIIEDYVISISSTDSIYGKYAQISYRFSPLSFRLPSIFQLNLLEPTIIIKKKEGGTGGKFSPSIPNLSIRLNVKNGKFIYEDNKSYEINHISGLIFIDFTGKDIYLTTLNLSLESADYPIKVFSANIMLKIGHDRIETKSFKIKGKGLNLQGDAWYLIGKNVFSLTIKTGMIDLDELGVYQGKIYLQGGIHFANGRFLPQVQGYLQNIYLIDKVNFESNILGDTAIINLFNGMALNGSFSAQVKFVDLKNYVIETNFKNIDVAKLMGSKKSIIINGRLGLKGKRFFGILNSPKDNGIAIETLFVNGSLKGNHIYIDTLNIPEEDFNLSAQGILYPDFALNITLHRIDLKKFQRLYPIKGWLSGFINLQGQFRDLINTKFDGDMKISNFGFGKFFVKYSRIKVAHFIWKKDISLVEINLDSACYQNYFIHNINLDIKENKFSLKINRNNDVLLSRGIIDSSGTGKIDSLIFVFNQIYGFNIEPISFAFYDKKFGRIHLRIGDGEFYVDPGDRKLSFINLNLDALSKLFGLKEKIAGRLNLNIEKNLLSLNADSIFYRGMNNGNISIKGKYQDGKIDINLLSINDESGESLSAVGSFSLERSKFGLVFNNVRPWVFPFLYTFIDNPDGLISGKIDFEGNLTEFKITGRAEIKDARFGINAISAKFDSGYALVSFKENQIIFETIKSQTYSGSFNRPALRSWVYGGGIIKLEPNFRVRNLHFDFSFKDAPIQYQNYAYGIGTGNFSISMKDEIMYYNGNINIKEAIIPVEFGTYLESGPPEEQQEWRMNLKLSGERNIWLRNRDVDIEFGGEVNIVKEEGPLFVTGELETRRGNYYWFNHTLKITSGKVIFIPQEIIDPELDFWAELNTRERAPNTNQEIKIILHCTGNISEPVLEFFSEPPIYNEQDILTYLNLNISWQELESMKRGEYIGKILPQTILTWLESDVSRRLRAYTGLDYFRIEAPLFESEEKTRLTVGKYVSRKLFITYTYDITTYFNEFNVEYFIDDRNEILIKRDETGEYSLQYQYRIRF</sequence>
<evidence type="ECO:0000313" key="7">
    <source>
        <dbReference type="EMBL" id="HGE78732.1"/>
    </source>
</evidence>
<dbReference type="PANTHER" id="PTHR36985">
    <property type="entry name" value="TRANSLOCATION AND ASSEMBLY MODULE SUBUNIT TAMB"/>
    <property type="match status" value="1"/>
</dbReference>
<evidence type="ECO:0000256" key="5">
    <source>
        <dbReference type="SAM" id="Phobius"/>
    </source>
</evidence>
<comment type="subcellular location">
    <subcellularLocation>
        <location evidence="1">Membrane</location>
        <topology evidence="1">Single-pass membrane protein</topology>
    </subcellularLocation>
</comment>
<feature type="transmembrane region" description="Helical" evidence="5">
    <location>
        <begin position="5"/>
        <end position="27"/>
    </location>
</feature>
<gene>
    <name evidence="7" type="ORF">ENX68_07040</name>
</gene>
<dbReference type="AlphaFoldDB" id="A0A7V3VUL7"/>
<dbReference type="GO" id="GO:0005886">
    <property type="term" value="C:plasma membrane"/>
    <property type="evidence" value="ECO:0007669"/>
    <property type="project" value="InterPro"/>
</dbReference>
<name>A0A7V3VUL7_UNCW3</name>
<evidence type="ECO:0000256" key="4">
    <source>
        <dbReference type="ARBA" id="ARBA00023136"/>
    </source>
</evidence>
<dbReference type="GO" id="GO:0009306">
    <property type="term" value="P:protein secretion"/>
    <property type="evidence" value="ECO:0007669"/>
    <property type="project" value="InterPro"/>
</dbReference>
<proteinExistence type="predicted"/>
<dbReference type="EMBL" id="DTOZ01000172">
    <property type="protein sequence ID" value="HGE78732.1"/>
    <property type="molecule type" value="Genomic_DNA"/>
</dbReference>
<feature type="domain" description="Translocation and assembly module TamB C-terminal" evidence="6">
    <location>
        <begin position="831"/>
        <end position="1081"/>
    </location>
</feature>
<evidence type="ECO:0000256" key="3">
    <source>
        <dbReference type="ARBA" id="ARBA00022989"/>
    </source>
</evidence>
<evidence type="ECO:0000256" key="1">
    <source>
        <dbReference type="ARBA" id="ARBA00004167"/>
    </source>
</evidence>
<protein>
    <recommendedName>
        <fullName evidence="6">Translocation and assembly module TamB C-terminal domain-containing protein</fullName>
    </recommendedName>
</protein>
<accession>A0A7V3VUL7</accession>
<comment type="caution">
    <text evidence="7">The sequence shown here is derived from an EMBL/GenBank/DDBJ whole genome shotgun (WGS) entry which is preliminary data.</text>
</comment>
<keyword evidence="2 5" id="KW-0812">Transmembrane</keyword>
<dbReference type="GO" id="GO:0097347">
    <property type="term" value="C:TAM protein secretion complex"/>
    <property type="evidence" value="ECO:0007669"/>
    <property type="project" value="TreeGrafter"/>
</dbReference>
<dbReference type="InterPro" id="IPR007452">
    <property type="entry name" value="TamB_C"/>
</dbReference>
<evidence type="ECO:0000259" key="6">
    <source>
        <dbReference type="Pfam" id="PF04357"/>
    </source>
</evidence>
<dbReference type="PANTHER" id="PTHR36985:SF1">
    <property type="entry name" value="TRANSLOCATION AND ASSEMBLY MODULE SUBUNIT TAMB"/>
    <property type="match status" value="1"/>
</dbReference>
<reference evidence="7" key="1">
    <citation type="journal article" date="2020" name="mSystems">
        <title>Genome- and Community-Level Interaction Insights into Carbon Utilization and Element Cycling Functions of Hydrothermarchaeota in Hydrothermal Sediment.</title>
        <authorList>
            <person name="Zhou Z."/>
            <person name="Liu Y."/>
            <person name="Xu W."/>
            <person name="Pan J."/>
            <person name="Luo Z.H."/>
            <person name="Li M."/>
        </authorList>
    </citation>
    <scope>NUCLEOTIDE SEQUENCE [LARGE SCALE GENOMIC DNA]</scope>
    <source>
        <strain evidence="7">SpSt-961</strain>
    </source>
</reference>
<evidence type="ECO:0000256" key="2">
    <source>
        <dbReference type="ARBA" id="ARBA00022692"/>
    </source>
</evidence>
<organism evidence="7">
    <name type="scientific">candidate division WOR-3 bacterium</name>
    <dbReference type="NCBI Taxonomy" id="2052148"/>
    <lineage>
        <taxon>Bacteria</taxon>
        <taxon>Bacteria division WOR-3</taxon>
    </lineage>
</organism>
<keyword evidence="4 5" id="KW-0472">Membrane</keyword>